<keyword evidence="5" id="KW-1185">Reference proteome</keyword>
<dbReference type="KEGG" id="xcr:J163_00564"/>
<dbReference type="PATRIC" id="fig|434928.28.peg.505"/>
<dbReference type="SMART" id="SM00326">
    <property type="entry name" value="SH3"/>
    <property type="match status" value="1"/>
</dbReference>
<evidence type="ECO:0000313" key="4">
    <source>
        <dbReference type="EMBL" id="MBD4338676.1"/>
    </source>
</evidence>
<dbReference type="GeneID" id="66909654"/>
<evidence type="ECO:0000256" key="1">
    <source>
        <dbReference type="ARBA" id="ARBA00022443"/>
    </source>
</evidence>
<proteinExistence type="predicted"/>
<dbReference type="KEGG" id="xcu:J159_00565"/>
<dbReference type="PIRSF" id="PIRSF034961">
    <property type="entry name" value="UCP034961_SH3_2"/>
    <property type="match status" value="1"/>
</dbReference>
<gene>
    <name evidence="4" type="ORF">GUH15_21990</name>
    <name evidence="3" type="ORF">XAC3562_90119</name>
</gene>
<dbReference type="Gene3D" id="2.30.30.40">
    <property type="entry name" value="SH3 Domains"/>
    <property type="match status" value="1"/>
</dbReference>
<dbReference type="EMBL" id="CCXZ01000188">
    <property type="protein sequence ID" value="CEG18986.1"/>
    <property type="molecule type" value="Genomic_DNA"/>
</dbReference>
<dbReference type="InterPro" id="IPR036028">
    <property type="entry name" value="SH3-like_dom_sf"/>
</dbReference>
<dbReference type="KEGG" id="xcw:J162_00564"/>
<dbReference type="AlphaFoldDB" id="A0A0U5FKG5"/>
<dbReference type="Proteomes" id="UP000653002">
    <property type="component" value="Unassembled WGS sequence"/>
</dbReference>
<dbReference type="EMBL" id="JAABFR010001659">
    <property type="protein sequence ID" value="MBD4338676.1"/>
    <property type="molecule type" value="Genomic_DNA"/>
</dbReference>
<dbReference type="OMA" id="FCHEEKY"/>
<dbReference type="RefSeq" id="WP_003486396.1">
    <property type="nucleotide sequence ID" value="NZ_CAVLHM010000065.1"/>
</dbReference>
<reference evidence="4" key="2">
    <citation type="submission" date="2020-01" db="EMBL/GenBank/DDBJ databases">
        <authorList>
            <person name="Richard D."/>
        </authorList>
    </citation>
    <scope>NUCLEOTIDE SEQUENCE</scope>
    <source>
        <strain evidence="4">JP541</strain>
    </source>
</reference>
<protein>
    <submittedName>
        <fullName evidence="4">Peptide-binding protein</fullName>
    </submittedName>
</protein>
<keyword evidence="1" id="KW-0728">SH3 domain</keyword>
<dbReference type="Proteomes" id="UP000052230">
    <property type="component" value="Unassembled WGS sequence"/>
</dbReference>
<dbReference type="SUPFAM" id="SSF50044">
    <property type="entry name" value="SH3-domain"/>
    <property type="match status" value="1"/>
</dbReference>
<comment type="caution">
    <text evidence="3">The sequence shown here is derived from an EMBL/GenBank/DDBJ whole genome shotgun (WGS) entry which is preliminary data.</text>
</comment>
<dbReference type="KEGG" id="xcf:J172_00559"/>
<reference evidence="3 5" key="1">
    <citation type="submission" date="2014-09" db="EMBL/GenBank/DDBJ databases">
        <authorList>
            <person name="Regsiter A."/>
        </authorList>
    </citation>
    <scope>NUCLEOTIDE SEQUENCE [LARGE SCALE GENOMIC DNA]</scope>
</reference>
<evidence type="ECO:0000259" key="2">
    <source>
        <dbReference type="PROSITE" id="PS50002"/>
    </source>
</evidence>
<dbReference type="Pfam" id="PF07653">
    <property type="entry name" value="SH3_2"/>
    <property type="match status" value="1"/>
</dbReference>
<organism evidence="3 5">
    <name type="scientific">Xanthomonas citri pv. citri</name>
    <dbReference type="NCBI Taxonomy" id="611301"/>
    <lineage>
        <taxon>Bacteria</taxon>
        <taxon>Pseudomonadati</taxon>
        <taxon>Pseudomonadota</taxon>
        <taxon>Gammaproteobacteria</taxon>
        <taxon>Lysobacterales</taxon>
        <taxon>Lysobacteraceae</taxon>
        <taxon>Xanthomonas</taxon>
    </lineage>
</organism>
<name>A0A0U5FKG5_XANCI</name>
<evidence type="ECO:0000313" key="5">
    <source>
        <dbReference type="Proteomes" id="UP000052230"/>
    </source>
</evidence>
<dbReference type="KEGG" id="xcn:J169_00564"/>
<dbReference type="InterPro" id="IPR014593">
    <property type="entry name" value="UCP034961_SH3_2"/>
</dbReference>
<sequence length="127" mass="14197">MRARLLCDHRAAYANPVRFQAGQQVGLGVRDEEWPAFAWVTTDSGRAGWAPLAWLRPLGDGRAEALRDYDARELDAQTGEDVLLHHEHGGWWWSERADGTQGWLPAADLELLDDTTPQLPAAQENLP</sequence>
<feature type="domain" description="SH3" evidence="2">
    <location>
        <begin position="58"/>
        <end position="114"/>
    </location>
</feature>
<dbReference type="InterPro" id="IPR001452">
    <property type="entry name" value="SH3_domain"/>
</dbReference>
<accession>A0A0U5FKG5</accession>
<dbReference type="KEGG" id="xcm:J164_00564"/>
<dbReference type="PROSITE" id="PS50002">
    <property type="entry name" value="SH3"/>
    <property type="match status" value="1"/>
</dbReference>
<evidence type="ECO:0000313" key="3">
    <source>
        <dbReference type="EMBL" id="CEG18986.1"/>
    </source>
</evidence>